<reference evidence="1" key="1">
    <citation type="submission" date="2022-03" db="EMBL/GenBank/DDBJ databases">
        <authorList>
            <person name="Brunel B."/>
        </authorList>
    </citation>
    <scope>NUCLEOTIDE SEQUENCE</scope>
    <source>
        <strain evidence="1">STM4922sample</strain>
    </source>
</reference>
<dbReference type="SUPFAM" id="SSF102198">
    <property type="entry name" value="Putative cyclase"/>
    <property type="match status" value="1"/>
</dbReference>
<dbReference type="Pfam" id="PF04199">
    <property type="entry name" value="Cyclase"/>
    <property type="match status" value="1"/>
</dbReference>
<keyword evidence="2" id="KW-1185">Reference proteome</keyword>
<dbReference type="Proteomes" id="UP001152604">
    <property type="component" value="Unassembled WGS sequence"/>
</dbReference>
<dbReference type="EMBL" id="CAKXZS010000003">
    <property type="protein sequence ID" value="CAH2395082.1"/>
    <property type="molecule type" value="Genomic_DNA"/>
</dbReference>
<accession>A0ABN8JDC1</accession>
<name>A0ABN8JDC1_9HYPH</name>
<sequence>MAFMLPGQYLLGRDGLGPGPRGADFFDQGAQVVGFGDAAQFRDRIVAARNDDFFAVAQCIYPECLKQLNVPMGSACDRGLGSPRGIRIDATLLGRMHMLVVLRETRDTRQQFGRLQMNVSKFVRIALLAAAWSVPTIAVAQESSLWSVYENTLKSAKYIDLTHAFEPVQPVWPGFANAKFKPAVAGKDIEGYVKAGEEFTYDKHGFVASAYELTTDQYGTQLDPPSHWNPLGATISDLPATYAVRPLVVIDISDKVQTDEGYHLQVADIEAWEKQYGRIPEGSVVFVRSDWYKKWSDAARFNQKPFPGVGLDALKFLHLERKILFHGHEPLDTDTTPNLEGEHWLLHNDFTQAEGVANLDKVPEAGALVTIGFAKPLGGSGGYARYVAIAPADWTQGVSVTEAPGVPLSRQAAPLKRDENGVFRPTP</sequence>
<protein>
    <recommendedName>
        <fullName evidence="3">Cyclase family protein</fullName>
    </recommendedName>
</protein>
<proteinExistence type="predicted"/>
<dbReference type="RefSeq" id="WP_367185488.1">
    <property type="nucleotide sequence ID" value="NZ_CAKXZS010000003.1"/>
</dbReference>
<evidence type="ECO:0000313" key="2">
    <source>
        <dbReference type="Proteomes" id="UP001152604"/>
    </source>
</evidence>
<dbReference type="PANTHER" id="PTHR43564:SF2">
    <property type="entry name" value="BLR6059 PROTEIN"/>
    <property type="match status" value="1"/>
</dbReference>
<dbReference type="PANTHER" id="PTHR43564">
    <property type="entry name" value="KYNURENINE FORMAMIDASE-LIKE PROTEIN"/>
    <property type="match status" value="1"/>
</dbReference>
<organism evidence="1 2">
    <name type="scientific">Mesorhizobium ventifaucium</name>
    <dbReference type="NCBI Taxonomy" id="666020"/>
    <lineage>
        <taxon>Bacteria</taxon>
        <taxon>Pseudomonadati</taxon>
        <taxon>Pseudomonadota</taxon>
        <taxon>Alphaproteobacteria</taxon>
        <taxon>Hyphomicrobiales</taxon>
        <taxon>Phyllobacteriaceae</taxon>
        <taxon>Mesorhizobium</taxon>
    </lineage>
</organism>
<comment type="caution">
    <text evidence="1">The sequence shown here is derived from an EMBL/GenBank/DDBJ whole genome shotgun (WGS) entry which is preliminary data.</text>
</comment>
<dbReference type="InterPro" id="IPR007325">
    <property type="entry name" value="KFase/CYL"/>
</dbReference>
<gene>
    <name evidence="1" type="ORF">MES4922_110392</name>
</gene>
<evidence type="ECO:0008006" key="3">
    <source>
        <dbReference type="Google" id="ProtNLM"/>
    </source>
</evidence>
<evidence type="ECO:0000313" key="1">
    <source>
        <dbReference type="EMBL" id="CAH2395082.1"/>
    </source>
</evidence>
<dbReference type="Gene3D" id="3.50.30.50">
    <property type="entry name" value="Putative cyclase"/>
    <property type="match status" value="1"/>
</dbReference>
<dbReference type="InterPro" id="IPR037175">
    <property type="entry name" value="KFase_sf"/>
</dbReference>